<reference evidence="2 3" key="1">
    <citation type="submission" date="2019-03" db="EMBL/GenBank/DDBJ databases">
        <title>Genomic Encyclopedia of Type Strains, Phase IV (KMG-IV): sequencing the most valuable type-strain genomes for metagenomic binning, comparative biology and taxonomic classification.</title>
        <authorList>
            <person name="Goeker M."/>
        </authorList>
    </citation>
    <scope>NUCLEOTIDE SEQUENCE [LARGE SCALE GENOMIC DNA]</scope>
    <source>
        <strain evidence="2 3">DSM 100309</strain>
    </source>
</reference>
<dbReference type="EMBL" id="SMCO01000030">
    <property type="protein sequence ID" value="TCV80106.1"/>
    <property type="molecule type" value="Genomic_DNA"/>
</dbReference>
<dbReference type="Pfam" id="PF04073">
    <property type="entry name" value="tRNA_edit"/>
    <property type="match status" value="1"/>
</dbReference>
<proteinExistence type="predicted"/>
<gene>
    <name evidence="2" type="ORF">EDC63_13019</name>
</gene>
<name>A0A4R3XR39_9PROT</name>
<dbReference type="CDD" id="cd04332">
    <property type="entry name" value="YbaK_like"/>
    <property type="match status" value="1"/>
</dbReference>
<dbReference type="AlphaFoldDB" id="A0A4R3XR39"/>
<sequence length="156" mass="17541">MAIAYTIEKYLNMHDIPYDVVKHPHTQTSLKTAYAAQIEGDCLAKAVLLEDDNGYMMAVLPATHHVKLGEIRRQTGRQVRMASEREVSDLFQDCERGAIPAIGLAYGIETILDDSLMENRDIYFEAGDHEELIHMSCEQFEEAMSSAMHGEFSSSI</sequence>
<evidence type="ECO:0000313" key="2">
    <source>
        <dbReference type="EMBL" id="TCV80106.1"/>
    </source>
</evidence>
<dbReference type="GO" id="GO:0002161">
    <property type="term" value="F:aminoacyl-tRNA deacylase activity"/>
    <property type="evidence" value="ECO:0007669"/>
    <property type="project" value="InterPro"/>
</dbReference>
<dbReference type="InterPro" id="IPR007214">
    <property type="entry name" value="YbaK/aa-tRNA-synth-assoc-dom"/>
</dbReference>
<evidence type="ECO:0000313" key="3">
    <source>
        <dbReference type="Proteomes" id="UP000295367"/>
    </source>
</evidence>
<comment type="caution">
    <text evidence="2">The sequence shown here is derived from an EMBL/GenBank/DDBJ whole genome shotgun (WGS) entry which is preliminary data.</text>
</comment>
<dbReference type="RefSeq" id="WP_124946500.1">
    <property type="nucleotide sequence ID" value="NZ_BHVT01000036.1"/>
</dbReference>
<organism evidence="2 3">
    <name type="scientific">Sulfurirhabdus autotrophica</name>
    <dbReference type="NCBI Taxonomy" id="1706046"/>
    <lineage>
        <taxon>Bacteria</taxon>
        <taxon>Pseudomonadati</taxon>
        <taxon>Pseudomonadota</taxon>
        <taxon>Betaproteobacteria</taxon>
        <taxon>Nitrosomonadales</taxon>
        <taxon>Sulfuricellaceae</taxon>
        <taxon>Sulfurirhabdus</taxon>
    </lineage>
</organism>
<dbReference type="InterPro" id="IPR036754">
    <property type="entry name" value="YbaK/aa-tRNA-synt-asso_dom_sf"/>
</dbReference>
<dbReference type="Proteomes" id="UP000295367">
    <property type="component" value="Unassembled WGS sequence"/>
</dbReference>
<feature type="domain" description="YbaK/aminoacyl-tRNA synthetase-associated" evidence="1">
    <location>
        <begin position="23"/>
        <end position="141"/>
    </location>
</feature>
<dbReference type="SUPFAM" id="SSF55826">
    <property type="entry name" value="YbaK/ProRS associated domain"/>
    <property type="match status" value="1"/>
</dbReference>
<accession>A0A4R3XR39</accession>
<dbReference type="PANTHER" id="PTHR30411">
    <property type="entry name" value="CYTOPLASMIC PROTEIN"/>
    <property type="match status" value="1"/>
</dbReference>
<evidence type="ECO:0000259" key="1">
    <source>
        <dbReference type="Pfam" id="PF04073"/>
    </source>
</evidence>
<dbReference type="PANTHER" id="PTHR30411:SF9">
    <property type="entry name" value="MULTIFUNCTIONAL SER_THR-TRNA DEACYLASE PROXP-Y"/>
    <property type="match status" value="1"/>
</dbReference>
<keyword evidence="3" id="KW-1185">Reference proteome</keyword>
<dbReference type="Gene3D" id="3.90.960.10">
    <property type="entry name" value="YbaK/aminoacyl-tRNA synthetase-associated domain"/>
    <property type="match status" value="1"/>
</dbReference>
<dbReference type="OrthoDB" id="9786549at2"/>
<protein>
    <submittedName>
        <fullName evidence="2">Ala-tRNA(Pro) deacylase</fullName>
    </submittedName>
</protein>